<evidence type="ECO:0000313" key="5">
    <source>
        <dbReference type="Proteomes" id="UP000651156"/>
    </source>
</evidence>
<comment type="similarity">
    <text evidence="1">Belongs to the sulfotransferase 1 family.</text>
</comment>
<dbReference type="Gene3D" id="3.40.50.300">
    <property type="entry name" value="P-loop containing nucleotide triphosphate hydrolases"/>
    <property type="match status" value="1"/>
</dbReference>
<name>A0ABR9UXZ5_9CHRO</name>
<dbReference type="Pfam" id="PF00685">
    <property type="entry name" value="Sulfotransfer_1"/>
    <property type="match status" value="1"/>
</dbReference>
<organism evidence="4 5">
    <name type="scientific">Gloeocapsopsis crepidinum LEGE 06123</name>
    <dbReference type="NCBI Taxonomy" id="588587"/>
    <lineage>
        <taxon>Bacteria</taxon>
        <taxon>Bacillati</taxon>
        <taxon>Cyanobacteriota</taxon>
        <taxon>Cyanophyceae</taxon>
        <taxon>Oscillatoriophycideae</taxon>
        <taxon>Chroococcales</taxon>
        <taxon>Chroococcaceae</taxon>
        <taxon>Gloeocapsopsis</taxon>
    </lineage>
</organism>
<protein>
    <submittedName>
        <fullName evidence="4">Sulfotransferase domain-containing protein</fullName>
    </submittedName>
</protein>
<evidence type="ECO:0000256" key="2">
    <source>
        <dbReference type="ARBA" id="ARBA00022679"/>
    </source>
</evidence>
<comment type="caution">
    <text evidence="4">The sequence shown here is derived from an EMBL/GenBank/DDBJ whole genome shotgun (WGS) entry which is preliminary data.</text>
</comment>
<dbReference type="Proteomes" id="UP000651156">
    <property type="component" value="Unassembled WGS sequence"/>
</dbReference>
<evidence type="ECO:0000259" key="3">
    <source>
        <dbReference type="Pfam" id="PF00685"/>
    </source>
</evidence>
<dbReference type="RefSeq" id="WP_193934580.1">
    <property type="nucleotide sequence ID" value="NZ_CAWPMZ010000130.1"/>
</dbReference>
<reference evidence="4 5" key="1">
    <citation type="submission" date="2020-10" db="EMBL/GenBank/DDBJ databases">
        <authorList>
            <person name="Castelo-Branco R."/>
            <person name="Eusebio N."/>
            <person name="Adriana R."/>
            <person name="Vieira A."/>
            <person name="Brugerolle De Fraissinette N."/>
            <person name="Rezende De Castro R."/>
            <person name="Schneider M.P."/>
            <person name="Vasconcelos V."/>
            <person name="Leao P.N."/>
        </authorList>
    </citation>
    <scope>NUCLEOTIDE SEQUENCE [LARGE SCALE GENOMIC DNA]</scope>
    <source>
        <strain evidence="4 5">LEGE 06123</strain>
    </source>
</reference>
<dbReference type="InterPro" id="IPR000863">
    <property type="entry name" value="Sulfotransferase_dom"/>
</dbReference>
<proteinExistence type="inferred from homology"/>
<feature type="domain" description="Sulfotransferase" evidence="3">
    <location>
        <begin position="6"/>
        <end position="190"/>
    </location>
</feature>
<gene>
    <name evidence="4" type="ORF">IQ230_23135</name>
</gene>
<evidence type="ECO:0000313" key="4">
    <source>
        <dbReference type="EMBL" id="MBE9193187.1"/>
    </source>
</evidence>
<sequence length="232" mass="26902">MIIISSSIPKSGSTLVFNYQKDLLELAILKKSQPQTLIHLNHTYIQSFNIINISRLICISFRGGDAVIKTHSKPVTLIKLLLFLGLAKATFCYRDPRDVILSAIDYGSRTRKGLDSTGAFQDFQNIIDSIPKIKNCCKNWQQWQKVKNVLFIKYEDLMQDKLVQLKNLAAHFELELNEDELRIHNKHEKLKSQAWNFNKGTIQRYKTEMNCEELKLCNTAFQRELMSMGYKI</sequence>
<dbReference type="SUPFAM" id="SSF52540">
    <property type="entry name" value="P-loop containing nucleoside triphosphate hydrolases"/>
    <property type="match status" value="1"/>
</dbReference>
<keyword evidence="2" id="KW-0808">Transferase</keyword>
<dbReference type="PANTHER" id="PTHR11783">
    <property type="entry name" value="SULFOTRANSFERASE SULT"/>
    <property type="match status" value="1"/>
</dbReference>
<dbReference type="InterPro" id="IPR027417">
    <property type="entry name" value="P-loop_NTPase"/>
</dbReference>
<evidence type="ECO:0000256" key="1">
    <source>
        <dbReference type="ARBA" id="ARBA00005771"/>
    </source>
</evidence>
<accession>A0ABR9UXZ5</accession>
<keyword evidence="5" id="KW-1185">Reference proteome</keyword>
<dbReference type="EMBL" id="JADEWN010000081">
    <property type="protein sequence ID" value="MBE9193187.1"/>
    <property type="molecule type" value="Genomic_DNA"/>
</dbReference>